<protein>
    <submittedName>
        <fullName evidence="1">Uncharacterized protein</fullName>
    </submittedName>
</protein>
<sequence>MKKKEPNVRTRITTPRETKAICTPAVDRIFSITGAKMMPPIPGVATAMPVARPILSGYHF</sequence>
<organism evidence="1">
    <name type="scientific">bioreactor metagenome</name>
    <dbReference type="NCBI Taxonomy" id="1076179"/>
    <lineage>
        <taxon>unclassified sequences</taxon>
        <taxon>metagenomes</taxon>
        <taxon>ecological metagenomes</taxon>
    </lineage>
</organism>
<dbReference type="AlphaFoldDB" id="A0A645GIS5"/>
<reference evidence="1" key="1">
    <citation type="submission" date="2019-08" db="EMBL/GenBank/DDBJ databases">
        <authorList>
            <person name="Kucharzyk K."/>
            <person name="Murdoch R.W."/>
            <person name="Higgins S."/>
            <person name="Loffler F."/>
        </authorList>
    </citation>
    <scope>NUCLEOTIDE SEQUENCE</scope>
</reference>
<proteinExistence type="predicted"/>
<name>A0A645GIS5_9ZZZZ</name>
<dbReference type="EMBL" id="VSSQ01072398">
    <property type="protein sequence ID" value="MPN23794.1"/>
    <property type="molecule type" value="Genomic_DNA"/>
</dbReference>
<comment type="caution">
    <text evidence="1">The sequence shown here is derived from an EMBL/GenBank/DDBJ whole genome shotgun (WGS) entry which is preliminary data.</text>
</comment>
<accession>A0A645GIS5</accession>
<gene>
    <name evidence="1" type="ORF">SDC9_171187</name>
</gene>
<evidence type="ECO:0000313" key="1">
    <source>
        <dbReference type="EMBL" id="MPN23794.1"/>
    </source>
</evidence>